<dbReference type="Proteomes" id="UP001054945">
    <property type="component" value="Unassembled WGS sequence"/>
</dbReference>
<comment type="caution">
    <text evidence="1">The sequence shown here is derived from an EMBL/GenBank/DDBJ whole genome shotgun (WGS) entry which is preliminary data.</text>
</comment>
<evidence type="ECO:0000313" key="2">
    <source>
        <dbReference type="Proteomes" id="UP001054945"/>
    </source>
</evidence>
<name>A0AAV4SG69_CAEEX</name>
<accession>A0AAV4SG69</accession>
<gene>
    <name evidence="1" type="primary">AVEN_88827_1</name>
    <name evidence="1" type="ORF">CEXT_692101</name>
</gene>
<protein>
    <submittedName>
        <fullName evidence="1">Uncharacterized protein</fullName>
    </submittedName>
</protein>
<reference evidence="1 2" key="1">
    <citation type="submission" date="2021-06" db="EMBL/GenBank/DDBJ databases">
        <title>Caerostris extrusa draft genome.</title>
        <authorList>
            <person name="Kono N."/>
            <person name="Arakawa K."/>
        </authorList>
    </citation>
    <scope>NUCLEOTIDE SEQUENCE [LARGE SCALE GENOMIC DNA]</scope>
</reference>
<sequence>MRFLLMDRGCWSFIEPKLEETSTRRERSEYKQRQDRAFSAIYYGMDDQHKTLLSSLKDAVEAWKLLQEQLEPKSRASVIGRVFSNKI</sequence>
<keyword evidence="2" id="KW-1185">Reference proteome</keyword>
<dbReference type="AlphaFoldDB" id="A0AAV4SG69"/>
<evidence type="ECO:0000313" key="1">
    <source>
        <dbReference type="EMBL" id="GIY31467.1"/>
    </source>
</evidence>
<dbReference type="EMBL" id="BPLR01009386">
    <property type="protein sequence ID" value="GIY31467.1"/>
    <property type="molecule type" value="Genomic_DNA"/>
</dbReference>
<dbReference type="Pfam" id="PF14223">
    <property type="entry name" value="Retrotran_gag_2"/>
    <property type="match status" value="1"/>
</dbReference>
<organism evidence="1 2">
    <name type="scientific">Caerostris extrusa</name>
    <name type="common">Bark spider</name>
    <name type="synonym">Caerostris bankana</name>
    <dbReference type="NCBI Taxonomy" id="172846"/>
    <lineage>
        <taxon>Eukaryota</taxon>
        <taxon>Metazoa</taxon>
        <taxon>Ecdysozoa</taxon>
        <taxon>Arthropoda</taxon>
        <taxon>Chelicerata</taxon>
        <taxon>Arachnida</taxon>
        <taxon>Araneae</taxon>
        <taxon>Araneomorphae</taxon>
        <taxon>Entelegynae</taxon>
        <taxon>Araneoidea</taxon>
        <taxon>Araneidae</taxon>
        <taxon>Caerostris</taxon>
    </lineage>
</organism>
<proteinExistence type="predicted"/>